<dbReference type="Proteomes" id="UP000314294">
    <property type="component" value="Unassembled WGS sequence"/>
</dbReference>
<gene>
    <name evidence="2" type="ORF">EYF80_006343</name>
</gene>
<dbReference type="EMBL" id="SRLO01000033">
    <property type="protein sequence ID" value="TNN83362.1"/>
    <property type="molecule type" value="Genomic_DNA"/>
</dbReference>
<proteinExistence type="predicted"/>
<sequence length="102" mass="11537">MRSDFRALEPRRPKRSGGKEFVYVAQWIQEGNRFTLNPAVPSLGGRLQTLDSGRLSFPRRRVSPVIDGDNRGNGSDGRERRRSVAIDRSGRQRVSESEVTSH</sequence>
<accession>A0A4Z2J1H2</accession>
<feature type="compositionally biased region" description="Basic and acidic residues" evidence="1">
    <location>
        <begin position="76"/>
        <end position="102"/>
    </location>
</feature>
<feature type="region of interest" description="Disordered" evidence="1">
    <location>
        <begin position="57"/>
        <end position="102"/>
    </location>
</feature>
<reference evidence="2 3" key="1">
    <citation type="submission" date="2019-03" db="EMBL/GenBank/DDBJ databases">
        <title>First draft genome of Liparis tanakae, snailfish: a comprehensive survey of snailfish specific genes.</title>
        <authorList>
            <person name="Kim W."/>
            <person name="Song I."/>
            <person name="Jeong J.-H."/>
            <person name="Kim D."/>
            <person name="Kim S."/>
            <person name="Ryu S."/>
            <person name="Song J.Y."/>
            <person name="Lee S.K."/>
        </authorList>
    </citation>
    <scope>NUCLEOTIDE SEQUENCE [LARGE SCALE GENOMIC DNA]</scope>
    <source>
        <tissue evidence="2">Muscle</tissue>
    </source>
</reference>
<protein>
    <submittedName>
        <fullName evidence="2">Uncharacterized protein</fullName>
    </submittedName>
</protein>
<dbReference type="AlphaFoldDB" id="A0A4Z2J1H2"/>
<keyword evidence="3" id="KW-1185">Reference proteome</keyword>
<comment type="caution">
    <text evidence="2">The sequence shown here is derived from an EMBL/GenBank/DDBJ whole genome shotgun (WGS) entry which is preliminary data.</text>
</comment>
<evidence type="ECO:0000256" key="1">
    <source>
        <dbReference type="SAM" id="MobiDB-lite"/>
    </source>
</evidence>
<evidence type="ECO:0000313" key="2">
    <source>
        <dbReference type="EMBL" id="TNN83362.1"/>
    </source>
</evidence>
<name>A0A4Z2J1H2_9TELE</name>
<organism evidence="2 3">
    <name type="scientific">Liparis tanakae</name>
    <name type="common">Tanaka's snailfish</name>
    <dbReference type="NCBI Taxonomy" id="230148"/>
    <lineage>
        <taxon>Eukaryota</taxon>
        <taxon>Metazoa</taxon>
        <taxon>Chordata</taxon>
        <taxon>Craniata</taxon>
        <taxon>Vertebrata</taxon>
        <taxon>Euteleostomi</taxon>
        <taxon>Actinopterygii</taxon>
        <taxon>Neopterygii</taxon>
        <taxon>Teleostei</taxon>
        <taxon>Neoteleostei</taxon>
        <taxon>Acanthomorphata</taxon>
        <taxon>Eupercaria</taxon>
        <taxon>Perciformes</taxon>
        <taxon>Cottioidei</taxon>
        <taxon>Cottales</taxon>
        <taxon>Liparidae</taxon>
        <taxon>Liparis</taxon>
    </lineage>
</organism>
<evidence type="ECO:0000313" key="3">
    <source>
        <dbReference type="Proteomes" id="UP000314294"/>
    </source>
</evidence>